<name>A0A1E5P0Q9_9ACTN</name>
<dbReference type="InterPro" id="IPR035992">
    <property type="entry name" value="Ricin_B-like_lectins"/>
</dbReference>
<reference evidence="1 2" key="1">
    <citation type="submission" date="2016-08" db="EMBL/GenBank/DDBJ databases">
        <title>The complete genome of Streptomyces subrutilus 10-1-1.</title>
        <authorList>
            <person name="Chen X."/>
        </authorList>
    </citation>
    <scope>NUCLEOTIDE SEQUENCE [LARGE SCALE GENOMIC DNA]</scope>
    <source>
        <strain evidence="1 2">10-1-1</strain>
    </source>
</reference>
<keyword evidence="2" id="KW-1185">Reference proteome</keyword>
<dbReference type="SUPFAM" id="SSF50370">
    <property type="entry name" value="Ricin B-like lectins"/>
    <property type="match status" value="1"/>
</dbReference>
<dbReference type="Proteomes" id="UP000095705">
    <property type="component" value="Unassembled WGS sequence"/>
</dbReference>
<dbReference type="OrthoDB" id="3542260at2"/>
<gene>
    <name evidence="1" type="ORF">BGK67_34345</name>
</gene>
<evidence type="ECO:0000313" key="2">
    <source>
        <dbReference type="Proteomes" id="UP000095705"/>
    </source>
</evidence>
<evidence type="ECO:0000313" key="1">
    <source>
        <dbReference type="EMBL" id="OEJ22591.1"/>
    </source>
</evidence>
<proteinExistence type="predicted"/>
<sequence length="185" mass="20786">MGNGFPTEKFFRIINEDTGLCLAAADGGTSYGMQEAHDRWTGEKGFIPYSHTKDQVLVVSRPRNARREIWFFDDRANTYGDEFWHLVNINKDIRSAYALHVGVVGFGGPVEVGLFGWGRQDQTQWKADGGMFWPGSHEDKVVTVLSDGNGNHRAVVADRGAPNQQWRFEEVEVPGESVPTRRNDT</sequence>
<dbReference type="AlphaFoldDB" id="A0A1E5P0Q9"/>
<dbReference type="RefSeq" id="WP_069924636.1">
    <property type="nucleotide sequence ID" value="NZ_MEHK01000002.1"/>
</dbReference>
<organism evidence="1 2">
    <name type="scientific">Streptomyces subrutilus</name>
    <dbReference type="NCBI Taxonomy" id="36818"/>
    <lineage>
        <taxon>Bacteria</taxon>
        <taxon>Bacillati</taxon>
        <taxon>Actinomycetota</taxon>
        <taxon>Actinomycetes</taxon>
        <taxon>Kitasatosporales</taxon>
        <taxon>Streptomycetaceae</taxon>
        <taxon>Streptomyces</taxon>
    </lineage>
</organism>
<comment type="caution">
    <text evidence="1">The sequence shown here is derived from an EMBL/GenBank/DDBJ whole genome shotgun (WGS) entry which is preliminary data.</text>
</comment>
<accession>A0A1E5P0Q9</accession>
<dbReference type="EMBL" id="MEHK01000002">
    <property type="protein sequence ID" value="OEJ22591.1"/>
    <property type="molecule type" value="Genomic_DNA"/>
</dbReference>
<evidence type="ECO:0008006" key="3">
    <source>
        <dbReference type="Google" id="ProtNLM"/>
    </source>
</evidence>
<dbReference type="Gene3D" id="2.80.10.50">
    <property type="match status" value="1"/>
</dbReference>
<protein>
    <recommendedName>
        <fullName evidence="3">Ricin B lectin domain-containing protein</fullName>
    </recommendedName>
</protein>